<gene>
    <name evidence="1" type="ORF">JW613_05160</name>
</gene>
<proteinExistence type="predicted"/>
<evidence type="ECO:0000313" key="1">
    <source>
        <dbReference type="EMBL" id="MBO8197698.1"/>
    </source>
</evidence>
<reference evidence="1 2" key="1">
    <citation type="submission" date="2021-02" db="EMBL/GenBank/DDBJ databases">
        <title>Streptomyces spirodelae sp. nov., isolated from duckweed.</title>
        <authorList>
            <person name="Saimee Y."/>
            <person name="Duangmal K."/>
        </authorList>
    </citation>
    <scope>NUCLEOTIDE SEQUENCE [LARGE SCALE GENOMIC DNA]</scope>
    <source>
        <strain evidence="1 2">DSM 42105</strain>
    </source>
</reference>
<keyword evidence="2" id="KW-1185">Reference proteome</keyword>
<dbReference type="EMBL" id="JAFFZM010000002">
    <property type="protein sequence ID" value="MBO8197698.1"/>
    <property type="molecule type" value="Genomic_DNA"/>
</dbReference>
<dbReference type="GeneID" id="96257987"/>
<comment type="caution">
    <text evidence="1">The sequence shown here is derived from an EMBL/GenBank/DDBJ whole genome shotgun (WGS) entry which is preliminary data.</text>
</comment>
<protein>
    <submittedName>
        <fullName evidence="1">Uncharacterized protein</fullName>
    </submittedName>
</protein>
<name>A0ABS3XQL9_9ACTN</name>
<dbReference type="Pfam" id="PF19790">
    <property type="entry name" value="DUF6274"/>
    <property type="match status" value="1"/>
</dbReference>
<evidence type="ECO:0000313" key="2">
    <source>
        <dbReference type="Proteomes" id="UP000721954"/>
    </source>
</evidence>
<dbReference type="RefSeq" id="WP_209209488.1">
    <property type="nucleotide sequence ID" value="NZ_JAFFZM010000002.1"/>
</dbReference>
<organism evidence="1 2">
    <name type="scientific">Streptomyces smyrnaeus</name>
    <dbReference type="NCBI Taxonomy" id="1387713"/>
    <lineage>
        <taxon>Bacteria</taxon>
        <taxon>Bacillati</taxon>
        <taxon>Actinomycetota</taxon>
        <taxon>Actinomycetes</taxon>
        <taxon>Kitasatosporales</taxon>
        <taxon>Streptomycetaceae</taxon>
        <taxon>Streptomyces</taxon>
    </lineage>
</organism>
<sequence>MAREPVDAARREARALLRGHLAVAGRRRHATRHCPLCHRLLRLAMVPRQNK</sequence>
<dbReference type="Proteomes" id="UP000721954">
    <property type="component" value="Unassembled WGS sequence"/>
</dbReference>
<accession>A0ABS3XQL9</accession>
<dbReference type="InterPro" id="IPR046241">
    <property type="entry name" value="DUF6274"/>
</dbReference>